<sequence length="122" mass="13354">MHVLILYVIFMGCSEPLFLKLIKLIKLQDVQDEISQCTKKHVLLSKSGSSGAFGMKAPLSFACYYCCFLFCIYIHKGMNSAASFIVITETGAMISACILNLLFAATFLAAPLVNQGEKMEVG</sequence>
<protein>
    <submittedName>
        <fullName evidence="2">Uncharacterized protein</fullName>
    </submittedName>
</protein>
<proteinExistence type="predicted"/>
<dbReference type="EMBL" id="IACJ01163703">
    <property type="protein sequence ID" value="LAA66139.1"/>
    <property type="molecule type" value="Transcribed_RNA"/>
</dbReference>
<organism evidence="2">
    <name type="scientific">Micrurus corallinus</name>
    <name type="common">Brazilian coral snake</name>
    <dbReference type="NCBI Taxonomy" id="54390"/>
    <lineage>
        <taxon>Eukaryota</taxon>
        <taxon>Metazoa</taxon>
        <taxon>Chordata</taxon>
        <taxon>Craniata</taxon>
        <taxon>Vertebrata</taxon>
        <taxon>Euteleostomi</taxon>
        <taxon>Lepidosauria</taxon>
        <taxon>Squamata</taxon>
        <taxon>Bifurcata</taxon>
        <taxon>Unidentata</taxon>
        <taxon>Episquamata</taxon>
        <taxon>Toxicofera</taxon>
        <taxon>Serpentes</taxon>
        <taxon>Colubroidea</taxon>
        <taxon>Elapidae</taxon>
        <taxon>Elapinae</taxon>
        <taxon>Micrurus</taxon>
    </lineage>
</organism>
<dbReference type="EMBL" id="IACJ01163704">
    <property type="protein sequence ID" value="LAA66142.1"/>
    <property type="molecule type" value="Transcribed_RNA"/>
</dbReference>
<feature type="transmembrane region" description="Helical" evidence="1">
    <location>
        <begin position="53"/>
        <end position="74"/>
    </location>
</feature>
<accession>A0A2D4H2F0</accession>
<dbReference type="AlphaFoldDB" id="A0A2D4H2F0"/>
<keyword evidence="1" id="KW-0812">Transmembrane</keyword>
<reference evidence="2" key="1">
    <citation type="submission" date="2017-07" db="EMBL/GenBank/DDBJ databases">
        <authorList>
            <person name="Mikheyev A."/>
            <person name="Grau M."/>
        </authorList>
    </citation>
    <scope>NUCLEOTIDE SEQUENCE</scope>
    <source>
        <tissue evidence="2">Venom_gland</tissue>
    </source>
</reference>
<reference evidence="2" key="2">
    <citation type="submission" date="2017-11" db="EMBL/GenBank/DDBJ databases">
        <title>Coralsnake Venomics: Analyses of Venom Gland Transcriptomes and Proteomes of Six Brazilian Taxa.</title>
        <authorList>
            <person name="Aird S.D."/>
            <person name="Jorge da Silva N."/>
            <person name="Qiu L."/>
            <person name="Villar-Briones A."/>
            <person name="Aparecida-Saddi V."/>
            <person name="Campos-Telles M.P."/>
            <person name="Grau M."/>
            <person name="Mikheyev A.S."/>
        </authorList>
    </citation>
    <scope>NUCLEOTIDE SEQUENCE</scope>
    <source>
        <tissue evidence="2">Venom_gland</tissue>
    </source>
</reference>
<name>A0A2D4H2F0_MICCO</name>
<keyword evidence="1" id="KW-0472">Membrane</keyword>
<evidence type="ECO:0000256" key="1">
    <source>
        <dbReference type="SAM" id="Phobius"/>
    </source>
</evidence>
<feature type="transmembrane region" description="Helical" evidence="1">
    <location>
        <begin position="86"/>
        <end position="110"/>
    </location>
</feature>
<evidence type="ECO:0000313" key="2">
    <source>
        <dbReference type="EMBL" id="LAA66139.1"/>
    </source>
</evidence>
<keyword evidence="1" id="KW-1133">Transmembrane helix</keyword>